<feature type="transmembrane region" description="Helical" evidence="4">
    <location>
        <begin position="41"/>
        <end position="64"/>
    </location>
</feature>
<dbReference type="InterPro" id="IPR017896">
    <property type="entry name" value="4Fe4S_Fe-S-bd"/>
</dbReference>
<dbReference type="EMBL" id="JAPWGY010000013">
    <property type="protein sequence ID" value="MCZ4282947.1"/>
    <property type="molecule type" value="Genomic_DNA"/>
</dbReference>
<dbReference type="Proteomes" id="UP001069802">
    <property type="component" value="Unassembled WGS sequence"/>
</dbReference>
<comment type="subcellular location">
    <subcellularLocation>
        <location evidence="1">Cell membrane</location>
    </subcellularLocation>
</comment>
<keyword evidence="2" id="KW-1003">Cell membrane</keyword>
<feature type="transmembrane region" description="Helical" evidence="4">
    <location>
        <begin position="76"/>
        <end position="99"/>
    </location>
</feature>
<protein>
    <submittedName>
        <fullName evidence="6">4Fe-4S binding protein</fullName>
    </submittedName>
</protein>
<evidence type="ECO:0000259" key="5">
    <source>
        <dbReference type="Pfam" id="PF12801"/>
    </source>
</evidence>
<keyword evidence="3 4" id="KW-0472">Membrane</keyword>
<evidence type="ECO:0000256" key="2">
    <source>
        <dbReference type="ARBA" id="ARBA00022475"/>
    </source>
</evidence>
<accession>A0ABT4LPE0</accession>
<organism evidence="6 7">
    <name type="scientific">Kiloniella laminariae</name>
    <dbReference type="NCBI Taxonomy" id="454162"/>
    <lineage>
        <taxon>Bacteria</taxon>
        <taxon>Pseudomonadati</taxon>
        <taxon>Pseudomonadota</taxon>
        <taxon>Alphaproteobacteria</taxon>
        <taxon>Rhodospirillales</taxon>
        <taxon>Kiloniellaceae</taxon>
        <taxon>Kiloniella</taxon>
    </lineage>
</organism>
<evidence type="ECO:0000256" key="4">
    <source>
        <dbReference type="SAM" id="Phobius"/>
    </source>
</evidence>
<feature type="domain" description="4Fe-4S ferredoxin-type" evidence="5">
    <location>
        <begin position="74"/>
        <end position="113"/>
    </location>
</feature>
<dbReference type="RefSeq" id="WP_269425089.1">
    <property type="nucleotide sequence ID" value="NZ_JAPWGY010000013.1"/>
</dbReference>
<feature type="transmembrane region" description="Helical" evidence="4">
    <location>
        <begin position="149"/>
        <end position="169"/>
    </location>
</feature>
<feature type="transmembrane region" description="Helical" evidence="4">
    <location>
        <begin position="377"/>
        <end position="396"/>
    </location>
</feature>
<reference evidence="6" key="1">
    <citation type="submission" date="2022-12" db="EMBL/GenBank/DDBJ databases">
        <title>Bacterial isolates from different developmental stages of Nematostella vectensis.</title>
        <authorList>
            <person name="Fraune S."/>
        </authorList>
    </citation>
    <scope>NUCLEOTIDE SEQUENCE</scope>
    <source>
        <strain evidence="6">G21630-S1</strain>
    </source>
</reference>
<sequence>MTVCSSSRDSTRNRKARWLAGAGIWLQEHQILIRRVQWGVVIFYALLLIVPAFLPLPGIAAHIWNDLTTFAQFVFWGIWWPGVLISMLLFGRLWCGVFCPEGALSEFASERGRGLAIPRWVKWPGWPFTAFVLTTVYGQMISVYQYPKAALLILGGSTVGAILIGYLYGRNKRVWCRYLCPVSGVFGLLSKLAPMHYGVDRAAWDASPPGQKRQMVNCAPLVPIRTMESASPCHMCGRCSGFRNAIALQARRPNEEIVEVSAHSAHRWDSLLIIVGLIGVALGAFQWSSSPWFIDLKQGAAFWLVEQGMIWPLETTFPWWILTDYAEKNDVLTLLDGTILLVYIAATTLFLSLAVSLSLALAVRVTGAWQWQRFHHLAQGLIPFAGGGVILGLSAQTFTLLRADGFDLNWVSPLRMVFLLGALSWSLWLVWSILRQQAVPVGRSLIGVTAIFAGLLVPTYSWVLLFWLW</sequence>
<evidence type="ECO:0000256" key="1">
    <source>
        <dbReference type="ARBA" id="ARBA00004236"/>
    </source>
</evidence>
<evidence type="ECO:0000313" key="6">
    <source>
        <dbReference type="EMBL" id="MCZ4282947.1"/>
    </source>
</evidence>
<gene>
    <name evidence="6" type="ORF">O4H49_19345</name>
</gene>
<name>A0ABT4LPE0_9PROT</name>
<keyword evidence="4" id="KW-0812">Transmembrane</keyword>
<keyword evidence="4" id="KW-1133">Transmembrane helix</keyword>
<proteinExistence type="predicted"/>
<dbReference type="Pfam" id="PF12801">
    <property type="entry name" value="Fer4_5"/>
    <property type="match status" value="2"/>
</dbReference>
<feature type="domain" description="4Fe-4S ferredoxin-type" evidence="5">
    <location>
        <begin position="157"/>
        <end position="193"/>
    </location>
</feature>
<dbReference type="PANTHER" id="PTHR30224:SF4">
    <property type="entry name" value="ELECTRON TRANSPORT PROTEIN YCCM-RELATED"/>
    <property type="match status" value="1"/>
</dbReference>
<keyword evidence="7" id="KW-1185">Reference proteome</keyword>
<feature type="transmembrane region" description="Helical" evidence="4">
    <location>
        <begin position="340"/>
        <end position="365"/>
    </location>
</feature>
<evidence type="ECO:0000256" key="3">
    <source>
        <dbReference type="ARBA" id="ARBA00023136"/>
    </source>
</evidence>
<feature type="transmembrane region" description="Helical" evidence="4">
    <location>
        <begin position="120"/>
        <end position="137"/>
    </location>
</feature>
<evidence type="ECO:0000313" key="7">
    <source>
        <dbReference type="Proteomes" id="UP001069802"/>
    </source>
</evidence>
<dbReference type="PANTHER" id="PTHR30224">
    <property type="entry name" value="ELECTRON TRANSPORT PROTEIN"/>
    <property type="match status" value="1"/>
</dbReference>
<feature type="transmembrane region" description="Helical" evidence="4">
    <location>
        <begin position="271"/>
        <end position="288"/>
    </location>
</feature>
<feature type="transmembrane region" description="Helical" evidence="4">
    <location>
        <begin position="446"/>
        <end position="468"/>
    </location>
</feature>
<dbReference type="InterPro" id="IPR052378">
    <property type="entry name" value="NosR_regulator"/>
</dbReference>
<feature type="transmembrane region" description="Helical" evidence="4">
    <location>
        <begin position="416"/>
        <end position="434"/>
    </location>
</feature>
<comment type="caution">
    <text evidence="6">The sequence shown here is derived from an EMBL/GenBank/DDBJ whole genome shotgun (WGS) entry which is preliminary data.</text>
</comment>